<keyword evidence="2" id="KW-1185">Reference proteome</keyword>
<dbReference type="InterPro" id="IPR050238">
    <property type="entry name" value="DNA_Rep/Repair_Clamp_Loader"/>
</dbReference>
<gene>
    <name evidence="1" type="ordered locus">Anacy_5876</name>
</gene>
<reference evidence="2" key="1">
    <citation type="journal article" date="2013" name="Proc. Natl. Acad. Sci. U.S.A.">
        <title>Improving the coverage of the cyanobacterial phylum using diversity-driven genome sequencing.</title>
        <authorList>
            <person name="Shih P.M."/>
            <person name="Wu D."/>
            <person name="Latifi A."/>
            <person name="Axen S.D."/>
            <person name="Fewer D.P."/>
            <person name="Talla E."/>
            <person name="Calteau A."/>
            <person name="Cai F."/>
            <person name="Tandeau de Marsac N."/>
            <person name="Rippka R."/>
            <person name="Herdman M."/>
            <person name="Sivonen K."/>
            <person name="Coursin T."/>
            <person name="Laurent T."/>
            <person name="Goodwin L."/>
            <person name="Nolan M."/>
            <person name="Davenport K.W."/>
            <person name="Han C.S."/>
            <person name="Rubin E.M."/>
            <person name="Eisen J.A."/>
            <person name="Woyke T."/>
            <person name="Gugger M."/>
            <person name="Kerfeld C.A."/>
        </authorList>
    </citation>
    <scope>NUCLEOTIDE SEQUENCE [LARGE SCALE GENOMIC DNA]</scope>
    <source>
        <strain evidence="2">ATCC 27899 / PCC 7122</strain>
    </source>
</reference>
<name>K9ZRK4_ANACC</name>
<dbReference type="PANTHER" id="PTHR11669">
    <property type="entry name" value="REPLICATION FACTOR C / DNA POLYMERASE III GAMMA-TAU SUBUNIT"/>
    <property type="match status" value="1"/>
</dbReference>
<dbReference type="RefSeq" id="WP_015364319.1">
    <property type="nucleotide sequence ID" value="NC_020157.1"/>
</dbReference>
<evidence type="ECO:0000313" key="1">
    <source>
        <dbReference type="EMBL" id="AFZ61167.1"/>
    </source>
</evidence>
<dbReference type="Gene3D" id="3.40.50.300">
    <property type="entry name" value="P-loop containing nucleotide triphosphate hydrolases"/>
    <property type="match status" value="1"/>
</dbReference>
<dbReference type="EMBL" id="CP003661">
    <property type="protein sequence ID" value="AFZ61167.1"/>
    <property type="molecule type" value="Genomic_DNA"/>
</dbReference>
<geneLocation type="plasmid" evidence="1 2">
    <name>pANACY.02</name>
</geneLocation>
<evidence type="ECO:0000313" key="2">
    <source>
        <dbReference type="Proteomes" id="UP000010474"/>
    </source>
</evidence>
<protein>
    <submittedName>
        <fullName evidence="1">DNA polymerase III subunit delta</fullName>
    </submittedName>
</protein>
<dbReference type="PANTHER" id="PTHR11669:SF8">
    <property type="entry name" value="DNA POLYMERASE III SUBUNIT DELTA"/>
    <property type="match status" value="1"/>
</dbReference>
<accession>K9ZRK4</accession>
<dbReference type="HOGENOM" id="CLU_006229_4_4_3"/>
<dbReference type="GO" id="GO:0006261">
    <property type="term" value="P:DNA-templated DNA replication"/>
    <property type="evidence" value="ECO:0007669"/>
    <property type="project" value="TreeGrafter"/>
</dbReference>
<dbReference type="Pfam" id="PF13177">
    <property type="entry name" value="DNA_pol3_delta2"/>
    <property type="match status" value="1"/>
</dbReference>
<sequence>MKQLDLLHLTTDLSVSEPSQSIDSESTQPIAENWQLSKIIGQNLAVSLLKGAIAHNRIVPAYLFTGADGVGKSLAAKCFIAEIFNIQNLANCPDILWVEPTYLHQKQLLSESEIAASGVLRKSPSQIRIEQIREITQFLATSPLIAPYKIVVVENAERMPPTAANALLKTLEEPISGTIILISSQPQRLLATITSRCQLIPFQRLNNAQMTTVLENVGRSEILNHPNVIQFAGGSPGIAIACGTALGAIAYHDQLQSIPQSILQQLIQPPSNVLTALSIAKDIEMQLDFHQQLWLIDYLQYCWKEFLSDHNWLLKLEDAKNSLLKMASPRLVWEVLLFPD</sequence>
<dbReference type="KEGG" id="acy:Anacy_5876"/>
<dbReference type="Proteomes" id="UP000010474">
    <property type="component" value="Plasmid pANACY.02"/>
</dbReference>
<dbReference type="AlphaFoldDB" id="K9ZRK4"/>
<proteinExistence type="predicted"/>
<dbReference type="OrthoDB" id="9810148at2"/>
<dbReference type="InterPro" id="IPR027417">
    <property type="entry name" value="P-loop_NTPase"/>
</dbReference>
<organism evidence="1 2">
    <name type="scientific">Anabaena cylindrica (strain ATCC 27899 / PCC 7122)</name>
    <dbReference type="NCBI Taxonomy" id="272123"/>
    <lineage>
        <taxon>Bacteria</taxon>
        <taxon>Bacillati</taxon>
        <taxon>Cyanobacteriota</taxon>
        <taxon>Cyanophyceae</taxon>
        <taxon>Nostocales</taxon>
        <taxon>Nostocaceae</taxon>
        <taxon>Anabaena</taxon>
    </lineage>
</organism>
<dbReference type="PATRIC" id="fig|272123.3.peg.6379"/>
<dbReference type="SUPFAM" id="SSF52540">
    <property type="entry name" value="P-loop containing nucleoside triphosphate hydrolases"/>
    <property type="match status" value="1"/>
</dbReference>
<keyword evidence="1" id="KW-0614">Plasmid</keyword>
<dbReference type="NCBIfam" id="NF005638">
    <property type="entry name" value="PRK07399.1"/>
    <property type="match status" value="1"/>
</dbReference>